<evidence type="ECO:0000313" key="1">
    <source>
        <dbReference type="EMBL" id="PXY44728.1"/>
    </source>
</evidence>
<reference evidence="1 2" key="1">
    <citation type="submission" date="2018-05" db="EMBL/GenBank/DDBJ databases">
        <title>Flavobacterium sp. strain IMCC34758, incomplete genome.</title>
        <authorList>
            <person name="Joung Y."/>
        </authorList>
    </citation>
    <scope>NUCLEOTIDE SEQUENCE [LARGE SCALE GENOMIC DNA]</scope>
    <source>
        <strain evidence="1 2">IMCC34758</strain>
    </source>
</reference>
<dbReference type="Proteomes" id="UP000247681">
    <property type="component" value="Unassembled WGS sequence"/>
</dbReference>
<comment type="caution">
    <text evidence="1">The sequence shown here is derived from an EMBL/GenBank/DDBJ whole genome shotgun (WGS) entry which is preliminary data.</text>
</comment>
<accession>A0A2V4C0C2</accession>
<sequence>MRYQKSNPEITFEEFLNLCKTLKSFKSLRLREYEVKDWSQTKLIFERKSTEKLWEMEMKDVYKAYVELQSFKTSDFKPYLNRTYSPALGLLLNLGLLLKE</sequence>
<dbReference type="RefSeq" id="WP_110347446.1">
    <property type="nucleotide sequence ID" value="NZ_QJHL01000003.1"/>
</dbReference>
<dbReference type="EMBL" id="QJHL01000003">
    <property type="protein sequence ID" value="PXY44728.1"/>
    <property type="molecule type" value="Genomic_DNA"/>
</dbReference>
<evidence type="ECO:0000313" key="2">
    <source>
        <dbReference type="Proteomes" id="UP000247681"/>
    </source>
</evidence>
<name>A0A2V4C0C2_9FLAO</name>
<gene>
    <name evidence="1" type="ORF">DMB68_14840</name>
</gene>
<proteinExistence type="predicted"/>
<keyword evidence="2" id="KW-1185">Reference proteome</keyword>
<organism evidence="1 2">
    <name type="scientific">Flavobacterium hydrophilum</name>
    <dbReference type="NCBI Taxonomy" id="2211445"/>
    <lineage>
        <taxon>Bacteria</taxon>
        <taxon>Pseudomonadati</taxon>
        <taxon>Bacteroidota</taxon>
        <taxon>Flavobacteriia</taxon>
        <taxon>Flavobacteriales</taxon>
        <taxon>Flavobacteriaceae</taxon>
        <taxon>Flavobacterium</taxon>
    </lineage>
</organism>
<protein>
    <submittedName>
        <fullName evidence="1">Uncharacterized protein</fullName>
    </submittedName>
</protein>
<dbReference type="OrthoDB" id="1453012at2"/>
<dbReference type="AlphaFoldDB" id="A0A2V4C0C2"/>